<name>A0ACB9QW84_9MYRT</name>
<comment type="caution">
    <text evidence="1">The sequence shown here is derived from an EMBL/GenBank/DDBJ whole genome shotgun (WGS) entry which is preliminary data.</text>
</comment>
<reference evidence="2" key="1">
    <citation type="journal article" date="2023" name="Front. Plant Sci.">
        <title>Chromosomal-level genome assembly of Melastoma candidum provides insights into trichome evolution.</title>
        <authorList>
            <person name="Zhong Y."/>
            <person name="Wu W."/>
            <person name="Sun C."/>
            <person name="Zou P."/>
            <person name="Liu Y."/>
            <person name="Dai S."/>
            <person name="Zhou R."/>
        </authorList>
    </citation>
    <scope>NUCLEOTIDE SEQUENCE [LARGE SCALE GENOMIC DNA]</scope>
</reference>
<gene>
    <name evidence="1" type="ORF">MLD38_019201</name>
</gene>
<keyword evidence="2" id="KW-1185">Reference proteome</keyword>
<sequence length="140" mass="16142">MISSVISLCLLSFFFIGLVHAWPNIPFLHTVVQIHNAITNSDLAVHCYAPYYDLGPQDLPPGTQYEFQFKPSFFFNTKFNCSFGWTNITQSNDMDVSRTFDIYAQSRDFFRCPDLCTWWITIDGPCRGVGSFNCVPFPWQ</sequence>
<proteinExistence type="predicted"/>
<evidence type="ECO:0000313" key="2">
    <source>
        <dbReference type="Proteomes" id="UP001057402"/>
    </source>
</evidence>
<evidence type="ECO:0000313" key="1">
    <source>
        <dbReference type="EMBL" id="KAI4370905.1"/>
    </source>
</evidence>
<dbReference type="EMBL" id="CM042884">
    <property type="protein sequence ID" value="KAI4370905.1"/>
    <property type="molecule type" value="Genomic_DNA"/>
</dbReference>
<accession>A0ACB9QW84</accession>
<protein>
    <submittedName>
        <fullName evidence="1">Uncharacterized protein</fullName>
    </submittedName>
</protein>
<organism evidence="1 2">
    <name type="scientific">Melastoma candidum</name>
    <dbReference type="NCBI Taxonomy" id="119954"/>
    <lineage>
        <taxon>Eukaryota</taxon>
        <taxon>Viridiplantae</taxon>
        <taxon>Streptophyta</taxon>
        <taxon>Embryophyta</taxon>
        <taxon>Tracheophyta</taxon>
        <taxon>Spermatophyta</taxon>
        <taxon>Magnoliopsida</taxon>
        <taxon>eudicotyledons</taxon>
        <taxon>Gunneridae</taxon>
        <taxon>Pentapetalae</taxon>
        <taxon>rosids</taxon>
        <taxon>malvids</taxon>
        <taxon>Myrtales</taxon>
        <taxon>Melastomataceae</taxon>
        <taxon>Melastomatoideae</taxon>
        <taxon>Melastomateae</taxon>
        <taxon>Melastoma</taxon>
    </lineage>
</organism>
<dbReference type="Proteomes" id="UP001057402">
    <property type="component" value="Chromosome 5"/>
</dbReference>